<dbReference type="PANTHER" id="PTHR42034:SF1">
    <property type="entry name" value="CONDENSATION DOMAIN-CONTAINING PROTEIN"/>
    <property type="match status" value="1"/>
</dbReference>
<protein>
    <submittedName>
        <fullName evidence="1">Uncharacterized protein</fullName>
    </submittedName>
</protein>
<sequence length="483" mass="54682">MSRINVTHGGAQNYPWRRIAPGTYTQDYDSFLTMQHMWNKLDASGRRLLQSTSYVRIQTEIPDLELEQLLRNAWVTMRYENPGLALELEEYYKVYKIPYPEEVDEWLSGTFHTFPTMTAEEAQKQHLLPESNPHLYWLPQNKELLLVGQHCYFDARTMWVFWGKLLDLVVSPRDVHFGDEWKRLPLARDDLIGMAQYPTMDGYAKAQTLVRKALHAEAGKQFIALPPLNIKTSPDGKNSPSGADRNGLLRYSITVPQTEALVRACKQAGVSVTAAYYTALSMSCRKIQAEHGTPGDLALSFHNFDARSWFAKEVDIDSLTLGTDLHGVLPFCLDLSSGSFENVAGAANDNFKTLRDTFAKDYLGLDAINHLYKSFFVPGMPISTFPNFSSFGIAERFLKSSFGDPTRHSITVEDTYTVNHSMLEGMSCVTIWTWQGRFHVAVTYNEAYHTEEMFQKLMRDSCDTMLQGLGISLNDENGEAAGL</sequence>
<dbReference type="OrthoDB" id="2548233at2759"/>
<reference evidence="1" key="1">
    <citation type="journal article" date="2021" name="Nat. Commun.">
        <title>Genetic determinants of endophytism in the Arabidopsis root mycobiome.</title>
        <authorList>
            <person name="Mesny F."/>
            <person name="Miyauchi S."/>
            <person name="Thiergart T."/>
            <person name="Pickel B."/>
            <person name="Atanasova L."/>
            <person name="Karlsson M."/>
            <person name="Huettel B."/>
            <person name="Barry K.W."/>
            <person name="Haridas S."/>
            <person name="Chen C."/>
            <person name="Bauer D."/>
            <person name="Andreopoulos W."/>
            <person name="Pangilinan J."/>
            <person name="LaButti K."/>
            <person name="Riley R."/>
            <person name="Lipzen A."/>
            <person name="Clum A."/>
            <person name="Drula E."/>
            <person name="Henrissat B."/>
            <person name="Kohler A."/>
            <person name="Grigoriev I.V."/>
            <person name="Martin F.M."/>
            <person name="Hacquard S."/>
        </authorList>
    </citation>
    <scope>NUCLEOTIDE SEQUENCE</scope>
    <source>
        <strain evidence="1">MPI-SDFR-AT-0073</strain>
    </source>
</reference>
<accession>A0A9P8UHH8</accession>
<dbReference type="EMBL" id="JAGPXC010000006">
    <property type="protein sequence ID" value="KAH6652462.1"/>
    <property type="molecule type" value="Genomic_DNA"/>
</dbReference>
<dbReference type="PANTHER" id="PTHR42034">
    <property type="entry name" value="CHROMOSOME 7, WHOLE GENOME SHOTGUN SEQUENCE-RELATED"/>
    <property type="match status" value="1"/>
</dbReference>
<proteinExistence type="predicted"/>
<evidence type="ECO:0000313" key="2">
    <source>
        <dbReference type="Proteomes" id="UP000758603"/>
    </source>
</evidence>
<dbReference type="InterPro" id="IPR023213">
    <property type="entry name" value="CAT-like_dom_sf"/>
</dbReference>
<dbReference type="GeneID" id="70136666"/>
<dbReference type="Proteomes" id="UP000758603">
    <property type="component" value="Unassembled WGS sequence"/>
</dbReference>
<dbReference type="RefSeq" id="XP_045956740.1">
    <property type="nucleotide sequence ID" value="XM_046107775.1"/>
</dbReference>
<dbReference type="AlphaFoldDB" id="A0A9P8UHH8"/>
<name>A0A9P8UHH8_9PEZI</name>
<dbReference type="SUPFAM" id="SSF52777">
    <property type="entry name" value="CoA-dependent acyltransferases"/>
    <property type="match status" value="1"/>
</dbReference>
<evidence type="ECO:0000313" key="1">
    <source>
        <dbReference type="EMBL" id="KAH6652462.1"/>
    </source>
</evidence>
<keyword evidence="2" id="KW-1185">Reference proteome</keyword>
<gene>
    <name evidence="1" type="ORF">BKA67DRAFT_661202</name>
</gene>
<dbReference type="Gene3D" id="3.30.559.30">
    <property type="entry name" value="Nonribosomal peptide synthetase, condensation domain"/>
    <property type="match status" value="1"/>
</dbReference>
<comment type="caution">
    <text evidence="1">The sequence shown here is derived from an EMBL/GenBank/DDBJ whole genome shotgun (WGS) entry which is preliminary data.</text>
</comment>
<organism evidence="1 2">
    <name type="scientific">Truncatella angustata</name>
    <dbReference type="NCBI Taxonomy" id="152316"/>
    <lineage>
        <taxon>Eukaryota</taxon>
        <taxon>Fungi</taxon>
        <taxon>Dikarya</taxon>
        <taxon>Ascomycota</taxon>
        <taxon>Pezizomycotina</taxon>
        <taxon>Sordariomycetes</taxon>
        <taxon>Xylariomycetidae</taxon>
        <taxon>Amphisphaeriales</taxon>
        <taxon>Sporocadaceae</taxon>
        <taxon>Truncatella</taxon>
    </lineage>
</organism>
<dbReference type="Gene3D" id="3.30.559.10">
    <property type="entry name" value="Chloramphenicol acetyltransferase-like domain"/>
    <property type="match status" value="1"/>
</dbReference>